<dbReference type="OrthoDB" id="3269047at2759"/>
<evidence type="ECO:0000256" key="1">
    <source>
        <dbReference type="SAM" id="MobiDB-lite"/>
    </source>
</evidence>
<organism evidence="2 3">
    <name type="scientific">Laccaria amethystina LaAM-08-1</name>
    <dbReference type="NCBI Taxonomy" id="1095629"/>
    <lineage>
        <taxon>Eukaryota</taxon>
        <taxon>Fungi</taxon>
        <taxon>Dikarya</taxon>
        <taxon>Basidiomycota</taxon>
        <taxon>Agaricomycotina</taxon>
        <taxon>Agaricomycetes</taxon>
        <taxon>Agaricomycetidae</taxon>
        <taxon>Agaricales</taxon>
        <taxon>Agaricineae</taxon>
        <taxon>Hydnangiaceae</taxon>
        <taxon>Laccaria</taxon>
    </lineage>
</organism>
<feature type="region of interest" description="Disordered" evidence="1">
    <location>
        <begin position="110"/>
        <end position="135"/>
    </location>
</feature>
<dbReference type="EMBL" id="KN838542">
    <property type="protein sequence ID" value="KIK08416.1"/>
    <property type="molecule type" value="Genomic_DNA"/>
</dbReference>
<feature type="compositionally biased region" description="Polar residues" evidence="1">
    <location>
        <begin position="260"/>
        <end position="290"/>
    </location>
</feature>
<gene>
    <name evidence="2" type="ORF">K443DRAFT_85159</name>
</gene>
<feature type="region of interest" description="Disordered" evidence="1">
    <location>
        <begin position="259"/>
        <end position="301"/>
    </location>
</feature>
<reference evidence="2 3" key="1">
    <citation type="submission" date="2014-04" db="EMBL/GenBank/DDBJ databases">
        <authorList>
            <consortium name="DOE Joint Genome Institute"/>
            <person name="Kuo A."/>
            <person name="Kohler A."/>
            <person name="Nagy L.G."/>
            <person name="Floudas D."/>
            <person name="Copeland A."/>
            <person name="Barry K.W."/>
            <person name="Cichocki N."/>
            <person name="Veneault-Fourrey C."/>
            <person name="LaButti K."/>
            <person name="Lindquist E.A."/>
            <person name="Lipzen A."/>
            <person name="Lundell T."/>
            <person name="Morin E."/>
            <person name="Murat C."/>
            <person name="Sun H."/>
            <person name="Tunlid A."/>
            <person name="Henrissat B."/>
            <person name="Grigoriev I.V."/>
            <person name="Hibbett D.S."/>
            <person name="Martin F."/>
            <person name="Nordberg H.P."/>
            <person name="Cantor M.N."/>
            <person name="Hua S.X."/>
        </authorList>
    </citation>
    <scope>NUCLEOTIDE SEQUENCE [LARGE SCALE GENOMIC DNA]</scope>
    <source>
        <strain evidence="2 3">LaAM-08-1</strain>
    </source>
</reference>
<evidence type="ECO:0000313" key="3">
    <source>
        <dbReference type="Proteomes" id="UP000054477"/>
    </source>
</evidence>
<feature type="compositionally biased region" description="Low complexity" evidence="1">
    <location>
        <begin position="202"/>
        <end position="213"/>
    </location>
</feature>
<feature type="compositionally biased region" description="Polar residues" evidence="1">
    <location>
        <begin position="1"/>
        <end position="12"/>
    </location>
</feature>
<feature type="compositionally biased region" description="Low complexity" evidence="1">
    <location>
        <begin position="291"/>
        <end position="301"/>
    </location>
</feature>
<feature type="compositionally biased region" description="Pro residues" evidence="1">
    <location>
        <begin position="191"/>
        <end position="201"/>
    </location>
</feature>
<protein>
    <submittedName>
        <fullName evidence="2">Uncharacterized protein</fullName>
    </submittedName>
</protein>
<feature type="region of interest" description="Disordered" evidence="1">
    <location>
        <begin position="313"/>
        <end position="344"/>
    </location>
</feature>
<feature type="region of interest" description="Disordered" evidence="1">
    <location>
        <begin position="1"/>
        <end position="62"/>
    </location>
</feature>
<proteinExistence type="predicted"/>
<dbReference type="STRING" id="1095629.A0A0C9XU00"/>
<evidence type="ECO:0000313" key="2">
    <source>
        <dbReference type="EMBL" id="KIK08416.1"/>
    </source>
</evidence>
<name>A0A0C9XU00_9AGAR</name>
<dbReference type="HOGENOM" id="CLU_025278_0_0_1"/>
<reference evidence="3" key="2">
    <citation type="submission" date="2015-01" db="EMBL/GenBank/DDBJ databases">
        <title>Evolutionary Origins and Diversification of the Mycorrhizal Mutualists.</title>
        <authorList>
            <consortium name="DOE Joint Genome Institute"/>
            <consortium name="Mycorrhizal Genomics Consortium"/>
            <person name="Kohler A."/>
            <person name="Kuo A."/>
            <person name="Nagy L.G."/>
            <person name="Floudas D."/>
            <person name="Copeland A."/>
            <person name="Barry K.W."/>
            <person name="Cichocki N."/>
            <person name="Veneault-Fourrey C."/>
            <person name="LaButti K."/>
            <person name="Lindquist E.A."/>
            <person name="Lipzen A."/>
            <person name="Lundell T."/>
            <person name="Morin E."/>
            <person name="Murat C."/>
            <person name="Riley R."/>
            <person name="Ohm R."/>
            <person name="Sun H."/>
            <person name="Tunlid A."/>
            <person name="Henrissat B."/>
            <person name="Grigoriev I.V."/>
            <person name="Hibbett D.S."/>
            <person name="Martin F."/>
        </authorList>
    </citation>
    <scope>NUCLEOTIDE SEQUENCE [LARGE SCALE GENOMIC DNA]</scope>
    <source>
        <strain evidence="3">LaAM-08-1</strain>
    </source>
</reference>
<accession>A0A0C9XU00</accession>
<keyword evidence="3" id="KW-1185">Reference proteome</keyword>
<feature type="region of interest" description="Disordered" evidence="1">
    <location>
        <begin position="182"/>
        <end position="213"/>
    </location>
</feature>
<dbReference type="Proteomes" id="UP000054477">
    <property type="component" value="Unassembled WGS sequence"/>
</dbReference>
<dbReference type="AlphaFoldDB" id="A0A0C9XU00"/>
<sequence>MSLAPQSNNVEPSNVGAEPITATTTHPRPLKKKGRQASSLVAPTLLKPPNQNNQQKKVLRRSSKPIINWFQRKLSGTVKAKRVENLPLTIADLGMGRAGQNPVRVAGRVASSPLPSPSYNGAYNGGKHQSKLDSAALSKRRTISLYEDDEFRGSMQSYGDDNISVDRSSFARDSLWSPSALEADDDASVRPLPPSTPPSPSPSRSSSSYLSDPRTFRSIAASTKPTTLMSIDLNGNGMAHIAQAPPTTSTHLHRIAPHVRQSSSLSNPGHPGNGTSITFSPLPAQPSSRTSSLRNPGSLNSLNLNLQHNSLFSGGTLSPVQAPLHTTHHPRNNPRPSSPPLDNASMLTLASSAYAMPGRSGLQGFSSTASAIGDSLSQDGGSLTYPDAESTSQFVLEDDDRLEERDVDASVRALRPRSSRRGSWESEASRWSARVQLGTGTSSLARDRSLWTTNSIRTGGFSAGDGDAHQHSEDVVHDSDSTHADNATGVETSVYNPSVFVEDADTNKQLLDTVEASGNPRACQPEDEQPEEDSLKLPIATHRLSSDTVAQLAISSSLPSTPEAAAGP</sequence>